<gene>
    <name evidence="2" type="ORF">FRY97_11270</name>
</gene>
<dbReference type="Proteomes" id="UP000321580">
    <property type="component" value="Unassembled WGS sequence"/>
</dbReference>
<protein>
    <submittedName>
        <fullName evidence="2">Uncharacterized protein</fullName>
    </submittedName>
</protein>
<dbReference type="AlphaFoldDB" id="A0A5C6RL05"/>
<keyword evidence="3" id="KW-1185">Reference proteome</keyword>
<reference evidence="2 3" key="1">
    <citation type="submission" date="2019-08" db="EMBL/GenBank/DDBJ databases">
        <title>Genome of Phaeodactylibacter luteus.</title>
        <authorList>
            <person name="Bowman J.P."/>
        </authorList>
    </citation>
    <scope>NUCLEOTIDE SEQUENCE [LARGE SCALE GENOMIC DNA]</scope>
    <source>
        <strain evidence="2 3">KCTC 42180</strain>
    </source>
</reference>
<feature type="chain" id="PRO_5022916922" evidence="1">
    <location>
        <begin position="20"/>
        <end position="169"/>
    </location>
</feature>
<organism evidence="2 3">
    <name type="scientific">Phaeodactylibacter luteus</name>
    <dbReference type="NCBI Taxonomy" id="1564516"/>
    <lineage>
        <taxon>Bacteria</taxon>
        <taxon>Pseudomonadati</taxon>
        <taxon>Bacteroidota</taxon>
        <taxon>Saprospiria</taxon>
        <taxon>Saprospirales</taxon>
        <taxon>Haliscomenobacteraceae</taxon>
        <taxon>Phaeodactylibacter</taxon>
    </lineage>
</organism>
<keyword evidence="1" id="KW-0732">Signal</keyword>
<dbReference type="EMBL" id="VOOR01000021">
    <property type="protein sequence ID" value="TXB62917.1"/>
    <property type="molecule type" value="Genomic_DNA"/>
</dbReference>
<evidence type="ECO:0000313" key="2">
    <source>
        <dbReference type="EMBL" id="TXB62917.1"/>
    </source>
</evidence>
<accession>A0A5C6RL05</accession>
<feature type="signal peptide" evidence="1">
    <location>
        <begin position="1"/>
        <end position="19"/>
    </location>
</feature>
<evidence type="ECO:0000256" key="1">
    <source>
        <dbReference type="SAM" id="SignalP"/>
    </source>
</evidence>
<evidence type="ECO:0000313" key="3">
    <source>
        <dbReference type="Proteomes" id="UP000321580"/>
    </source>
</evidence>
<proteinExistence type="predicted"/>
<sequence>MKKSTLISALLLTGLLAYTCSNQNNSKASENRAPEEAGRAPGLEELVDSMVVTAPLPAWNLAALDQLSDLRVAWREAEGRLAAADSLWLSDMAIAADRDFSLAHLRAYREQVLGEALAVNESHTLFLETLTTLMEDAQTPQELQALCQVLNAWLLEQGVQALPQDTLLQ</sequence>
<dbReference type="RefSeq" id="WP_147167637.1">
    <property type="nucleotide sequence ID" value="NZ_VOOR01000021.1"/>
</dbReference>
<name>A0A5C6RL05_9BACT</name>
<comment type="caution">
    <text evidence="2">The sequence shown here is derived from an EMBL/GenBank/DDBJ whole genome shotgun (WGS) entry which is preliminary data.</text>
</comment>